<evidence type="ECO:0000313" key="1">
    <source>
        <dbReference type="EMBL" id="KAK5912766.1"/>
    </source>
</evidence>
<protein>
    <submittedName>
        <fullName evidence="1">Uncharacterized protein</fullName>
    </submittedName>
</protein>
<proteinExistence type="predicted"/>
<keyword evidence="2" id="KW-1185">Reference proteome</keyword>
<sequence>MNKSRTFWSGSHVLSLDDSFLCIKFLCSRAVNRRDRQSDIILFMLENPRLQQDELMDDQHLCDLHCDLHVLKLISCPTAS</sequence>
<name>A0AAN8CYE4_9TELE</name>
<evidence type="ECO:0000313" key="2">
    <source>
        <dbReference type="Proteomes" id="UP001335648"/>
    </source>
</evidence>
<dbReference type="EMBL" id="JAULUE010002047">
    <property type="protein sequence ID" value="KAK5912766.1"/>
    <property type="molecule type" value="Genomic_DNA"/>
</dbReference>
<comment type="caution">
    <text evidence="1">The sequence shown here is derived from an EMBL/GenBank/DDBJ whole genome shotgun (WGS) entry which is preliminary data.</text>
</comment>
<dbReference type="AlphaFoldDB" id="A0AAN8CYE4"/>
<reference evidence="1 2" key="1">
    <citation type="journal article" date="2023" name="Mol. Biol. Evol.">
        <title>Genomics of Secondarily Temperate Adaptation in the Only Non-Antarctic Icefish.</title>
        <authorList>
            <person name="Rivera-Colon A.G."/>
            <person name="Rayamajhi N."/>
            <person name="Minhas B.F."/>
            <person name="Madrigal G."/>
            <person name="Bilyk K.T."/>
            <person name="Yoon V."/>
            <person name="Hune M."/>
            <person name="Gregory S."/>
            <person name="Cheng C.H.C."/>
            <person name="Catchen J.M."/>
        </authorList>
    </citation>
    <scope>NUCLEOTIDE SEQUENCE [LARGE SCALE GENOMIC DNA]</scope>
    <source>
        <strain evidence="1">JC2023a</strain>
    </source>
</reference>
<accession>A0AAN8CYE4</accession>
<dbReference type="Proteomes" id="UP001335648">
    <property type="component" value="Unassembled WGS sequence"/>
</dbReference>
<organism evidence="1 2">
    <name type="scientific">Champsocephalus esox</name>
    <name type="common">pike icefish</name>
    <dbReference type="NCBI Taxonomy" id="159716"/>
    <lineage>
        <taxon>Eukaryota</taxon>
        <taxon>Metazoa</taxon>
        <taxon>Chordata</taxon>
        <taxon>Craniata</taxon>
        <taxon>Vertebrata</taxon>
        <taxon>Euteleostomi</taxon>
        <taxon>Actinopterygii</taxon>
        <taxon>Neopterygii</taxon>
        <taxon>Teleostei</taxon>
        <taxon>Neoteleostei</taxon>
        <taxon>Acanthomorphata</taxon>
        <taxon>Eupercaria</taxon>
        <taxon>Perciformes</taxon>
        <taxon>Notothenioidei</taxon>
        <taxon>Channichthyidae</taxon>
        <taxon>Champsocephalus</taxon>
    </lineage>
</organism>
<gene>
    <name evidence="1" type="ORF">CesoFtcFv8_002606</name>
</gene>